<evidence type="ECO:0000256" key="11">
    <source>
        <dbReference type="HAMAP-Rule" id="MF_00228"/>
    </source>
</evidence>
<comment type="function">
    <text evidence="11">Catalyzes the phosphorylation of the hydroxyl group of 4-methyl-5-beta-hydroxyethylthiazole (THZ).</text>
</comment>
<feature type="binding site" evidence="11">
    <location>
        <position position="115"/>
    </location>
    <ligand>
        <name>ATP</name>
        <dbReference type="ChEBI" id="CHEBI:30616"/>
    </ligand>
</feature>
<evidence type="ECO:0000256" key="6">
    <source>
        <dbReference type="ARBA" id="ARBA00022741"/>
    </source>
</evidence>
<keyword evidence="5 11" id="KW-0479">Metal-binding</keyword>
<evidence type="ECO:0000256" key="3">
    <source>
        <dbReference type="ARBA" id="ARBA00004868"/>
    </source>
</evidence>
<evidence type="ECO:0000256" key="9">
    <source>
        <dbReference type="ARBA" id="ARBA00022842"/>
    </source>
</evidence>
<keyword evidence="13" id="KW-1185">Reference proteome</keyword>
<comment type="catalytic activity">
    <reaction evidence="1 11">
        <text>5-(2-hydroxyethyl)-4-methylthiazole + ATP = 4-methyl-5-(2-phosphooxyethyl)-thiazole + ADP + H(+)</text>
        <dbReference type="Rhea" id="RHEA:24212"/>
        <dbReference type="ChEBI" id="CHEBI:15378"/>
        <dbReference type="ChEBI" id="CHEBI:17957"/>
        <dbReference type="ChEBI" id="CHEBI:30616"/>
        <dbReference type="ChEBI" id="CHEBI:58296"/>
        <dbReference type="ChEBI" id="CHEBI:456216"/>
        <dbReference type="EC" id="2.7.1.50"/>
    </reaction>
</comment>
<evidence type="ECO:0000256" key="5">
    <source>
        <dbReference type="ARBA" id="ARBA00022723"/>
    </source>
</evidence>
<accession>A0A8J7KM24</accession>
<gene>
    <name evidence="11 12" type="primary">thiM</name>
    <name evidence="12" type="ORF">IRY55_11940</name>
</gene>
<protein>
    <recommendedName>
        <fullName evidence="11">Hydroxyethylthiazole kinase</fullName>
        <ecNumber evidence="11">2.7.1.50</ecNumber>
    </recommendedName>
    <alternativeName>
        <fullName evidence="11">4-methyl-5-beta-hydroxyethylthiazole kinase</fullName>
        <shortName evidence="11">TH kinase</shortName>
        <shortName evidence="11">Thz kinase</shortName>
    </alternativeName>
</protein>
<organism evidence="12 13">
    <name type="scientific">Savagea serpentis</name>
    <dbReference type="NCBI Taxonomy" id="2785297"/>
    <lineage>
        <taxon>Bacteria</taxon>
        <taxon>Bacillati</taxon>
        <taxon>Bacillota</taxon>
        <taxon>Bacilli</taxon>
        <taxon>Bacillales</taxon>
        <taxon>Caryophanaceae</taxon>
        <taxon>Savagea</taxon>
    </lineage>
</organism>
<evidence type="ECO:0000256" key="1">
    <source>
        <dbReference type="ARBA" id="ARBA00001771"/>
    </source>
</evidence>
<evidence type="ECO:0000256" key="7">
    <source>
        <dbReference type="ARBA" id="ARBA00022777"/>
    </source>
</evidence>
<dbReference type="GO" id="GO:0005524">
    <property type="term" value="F:ATP binding"/>
    <property type="evidence" value="ECO:0007669"/>
    <property type="project" value="UniProtKB-UniRule"/>
</dbReference>
<feature type="binding site" evidence="11">
    <location>
        <position position="161"/>
    </location>
    <ligand>
        <name>ATP</name>
        <dbReference type="ChEBI" id="CHEBI:30616"/>
    </ligand>
</feature>
<feature type="binding site" evidence="11">
    <location>
        <position position="188"/>
    </location>
    <ligand>
        <name>substrate</name>
    </ligand>
</feature>
<feature type="binding site" evidence="11">
    <location>
        <position position="39"/>
    </location>
    <ligand>
        <name>substrate</name>
    </ligand>
</feature>
<evidence type="ECO:0000256" key="4">
    <source>
        <dbReference type="ARBA" id="ARBA00022679"/>
    </source>
</evidence>
<dbReference type="EMBL" id="JADKPV010000008">
    <property type="protein sequence ID" value="MBF4502069.1"/>
    <property type="molecule type" value="Genomic_DNA"/>
</dbReference>
<dbReference type="PIRSF" id="PIRSF000513">
    <property type="entry name" value="Thz_kinase"/>
    <property type="match status" value="1"/>
</dbReference>
<reference evidence="12" key="1">
    <citation type="submission" date="2020-11" db="EMBL/GenBank/DDBJ databases">
        <title>Multidrug resistant novel bacterium Savagea serpentis sp. nov., isolated from the scats of a vine snake (Ahaetulla nasuta).</title>
        <authorList>
            <person name="Venkata Ramana V."/>
            <person name="Vikas Patil S."/>
            <person name="Yogita Lugani V."/>
        </authorList>
    </citation>
    <scope>NUCLEOTIDE SEQUENCE</scope>
    <source>
        <strain evidence="12">SN6</strain>
    </source>
</reference>
<evidence type="ECO:0000313" key="13">
    <source>
        <dbReference type="Proteomes" id="UP000622653"/>
    </source>
</evidence>
<dbReference type="Gene3D" id="3.40.1190.20">
    <property type="match status" value="1"/>
</dbReference>
<evidence type="ECO:0000256" key="8">
    <source>
        <dbReference type="ARBA" id="ARBA00022840"/>
    </source>
</evidence>
<evidence type="ECO:0000256" key="2">
    <source>
        <dbReference type="ARBA" id="ARBA00001946"/>
    </source>
</evidence>
<dbReference type="UniPathway" id="UPA00060">
    <property type="reaction ID" value="UER00139"/>
</dbReference>
<dbReference type="GO" id="GO:0000287">
    <property type="term" value="F:magnesium ion binding"/>
    <property type="evidence" value="ECO:0007669"/>
    <property type="project" value="UniProtKB-UniRule"/>
</dbReference>
<name>A0A8J7KM24_9BACL</name>
<keyword evidence="4 11" id="KW-0808">Transferase</keyword>
<dbReference type="GO" id="GO:0004417">
    <property type="term" value="F:hydroxyethylthiazole kinase activity"/>
    <property type="evidence" value="ECO:0007669"/>
    <property type="project" value="UniProtKB-UniRule"/>
</dbReference>
<evidence type="ECO:0000313" key="12">
    <source>
        <dbReference type="EMBL" id="MBF4502069.1"/>
    </source>
</evidence>
<dbReference type="AlphaFoldDB" id="A0A8J7KM24"/>
<dbReference type="HAMAP" id="MF_00228">
    <property type="entry name" value="Thz_kinase"/>
    <property type="match status" value="1"/>
</dbReference>
<dbReference type="GO" id="GO:0009229">
    <property type="term" value="P:thiamine diphosphate biosynthetic process"/>
    <property type="evidence" value="ECO:0007669"/>
    <property type="project" value="UniProtKB-UniRule"/>
</dbReference>
<dbReference type="InterPro" id="IPR029056">
    <property type="entry name" value="Ribokinase-like"/>
</dbReference>
<evidence type="ECO:0000256" key="10">
    <source>
        <dbReference type="ARBA" id="ARBA00022977"/>
    </source>
</evidence>
<dbReference type="GO" id="GO:0009228">
    <property type="term" value="P:thiamine biosynthetic process"/>
    <property type="evidence" value="ECO:0007669"/>
    <property type="project" value="UniProtKB-KW"/>
</dbReference>
<dbReference type="EC" id="2.7.1.50" evidence="11"/>
<dbReference type="NCBIfam" id="NF006830">
    <property type="entry name" value="PRK09355.1"/>
    <property type="match status" value="1"/>
</dbReference>
<keyword evidence="6 11" id="KW-0547">Nucleotide-binding</keyword>
<comment type="caution">
    <text evidence="12">The sequence shown here is derived from an EMBL/GenBank/DDBJ whole genome shotgun (WGS) entry which is preliminary data.</text>
</comment>
<dbReference type="InterPro" id="IPR000417">
    <property type="entry name" value="Hyethyz_kinase"/>
</dbReference>
<dbReference type="SUPFAM" id="SSF53613">
    <property type="entry name" value="Ribokinase-like"/>
    <property type="match status" value="1"/>
</dbReference>
<comment type="similarity">
    <text evidence="11">Belongs to the Thz kinase family.</text>
</comment>
<dbReference type="Proteomes" id="UP000622653">
    <property type="component" value="Unassembled WGS sequence"/>
</dbReference>
<comment type="cofactor">
    <cofactor evidence="2 11">
        <name>Mg(2+)</name>
        <dbReference type="ChEBI" id="CHEBI:18420"/>
    </cofactor>
</comment>
<keyword evidence="10 11" id="KW-0784">Thiamine biosynthesis</keyword>
<dbReference type="RefSeq" id="WP_194563557.1">
    <property type="nucleotide sequence ID" value="NZ_JADKPV010000008.1"/>
</dbReference>
<sequence length="247" mass="26730">MTALQHIRKNKPVIHCITNYVTANFQANALLALGASPIMADLADEVKEVTSFADALVLNFGTLQQHSELAMTRAGQEANRRGIPIIIDPVGIGAIPSRLNVCRRLLQAVNPTAFRLNAGELAAIAGERWEARGVDAGSGEANVREMARFVAEKYDAIVVVTGATDLVISHQHTFEITGGDPWMKQITGAGCVLTTIVAAFATVKQDADTIQQGVHFYKKVAERARQTATGIGQFQVECLNYLQMEEL</sequence>
<dbReference type="PRINTS" id="PR01099">
    <property type="entry name" value="HYETHTZKNASE"/>
</dbReference>
<dbReference type="CDD" id="cd01170">
    <property type="entry name" value="THZ_kinase"/>
    <property type="match status" value="1"/>
</dbReference>
<dbReference type="Pfam" id="PF02110">
    <property type="entry name" value="HK"/>
    <property type="match status" value="1"/>
</dbReference>
<comment type="pathway">
    <text evidence="3 11">Cofactor biosynthesis; thiamine diphosphate biosynthesis; 4-methyl-5-(2-phosphoethyl)-thiazole from 5-(2-hydroxyethyl)-4-methylthiazole: step 1/1.</text>
</comment>
<keyword evidence="9 11" id="KW-0460">Magnesium</keyword>
<dbReference type="NCBIfam" id="TIGR00694">
    <property type="entry name" value="thiM"/>
    <property type="match status" value="1"/>
</dbReference>
<proteinExistence type="inferred from homology"/>
<keyword evidence="8 11" id="KW-0067">ATP-binding</keyword>
<keyword evidence="7 11" id="KW-0418">Kinase</keyword>